<evidence type="ECO:0000256" key="2">
    <source>
        <dbReference type="SAM" id="Phobius"/>
    </source>
</evidence>
<feature type="region of interest" description="Disordered" evidence="1">
    <location>
        <begin position="241"/>
        <end position="272"/>
    </location>
</feature>
<dbReference type="AlphaFoldDB" id="A0A1F7HBY6"/>
<dbReference type="EMBL" id="MFZS01000028">
    <property type="protein sequence ID" value="OGK28799.1"/>
    <property type="molecule type" value="Genomic_DNA"/>
</dbReference>
<feature type="compositionally biased region" description="Basic and acidic residues" evidence="1">
    <location>
        <begin position="254"/>
        <end position="265"/>
    </location>
</feature>
<feature type="transmembrane region" description="Helical" evidence="2">
    <location>
        <begin position="347"/>
        <end position="368"/>
    </location>
</feature>
<evidence type="ECO:0000313" key="4">
    <source>
        <dbReference type="Proteomes" id="UP000177027"/>
    </source>
</evidence>
<gene>
    <name evidence="3" type="ORF">A3D06_01750</name>
</gene>
<organism evidence="3 4">
    <name type="scientific">Candidatus Roizmanbacteria bacterium RIFCSPHIGHO2_02_FULL_40_9</name>
    <dbReference type="NCBI Taxonomy" id="1802042"/>
    <lineage>
        <taxon>Bacteria</taxon>
        <taxon>Candidatus Roizmaniibacteriota</taxon>
    </lineage>
</organism>
<keyword evidence="2" id="KW-1133">Transmembrane helix</keyword>
<proteinExistence type="predicted"/>
<accession>A0A1F7HBY6</accession>
<comment type="caution">
    <text evidence="3">The sequence shown here is derived from an EMBL/GenBank/DDBJ whole genome shotgun (WGS) entry which is preliminary data.</text>
</comment>
<evidence type="ECO:0000256" key="1">
    <source>
        <dbReference type="SAM" id="MobiDB-lite"/>
    </source>
</evidence>
<name>A0A1F7HBY6_9BACT</name>
<reference evidence="3 4" key="1">
    <citation type="journal article" date="2016" name="Nat. Commun.">
        <title>Thousands of microbial genomes shed light on interconnected biogeochemical processes in an aquifer system.</title>
        <authorList>
            <person name="Anantharaman K."/>
            <person name="Brown C.T."/>
            <person name="Hug L.A."/>
            <person name="Sharon I."/>
            <person name="Castelle C.J."/>
            <person name="Probst A.J."/>
            <person name="Thomas B.C."/>
            <person name="Singh A."/>
            <person name="Wilkins M.J."/>
            <person name="Karaoz U."/>
            <person name="Brodie E.L."/>
            <person name="Williams K.H."/>
            <person name="Hubbard S.S."/>
            <person name="Banfield J.F."/>
        </authorList>
    </citation>
    <scope>NUCLEOTIDE SEQUENCE [LARGE SCALE GENOMIC DNA]</scope>
</reference>
<feature type="region of interest" description="Disordered" evidence="1">
    <location>
        <begin position="290"/>
        <end position="319"/>
    </location>
</feature>
<keyword evidence="2" id="KW-0472">Membrane</keyword>
<evidence type="ECO:0000313" key="3">
    <source>
        <dbReference type="EMBL" id="OGK28799.1"/>
    </source>
</evidence>
<protein>
    <recommendedName>
        <fullName evidence="5">Baseplate protein J-like domain-containing protein</fullName>
    </recommendedName>
</protein>
<feature type="compositionally biased region" description="Acidic residues" evidence="1">
    <location>
        <begin position="299"/>
        <end position="315"/>
    </location>
</feature>
<dbReference type="Proteomes" id="UP000177027">
    <property type="component" value="Unassembled WGS sequence"/>
</dbReference>
<keyword evidence="2" id="KW-0812">Transmembrane</keyword>
<evidence type="ECO:0008006" key="5">
    <source>
        <dbReference type="Google" id="ProtNLM"/>
    </source>
</evidence>
<sequence>MLNFLSKKKDAVEQIAGIVLRHESGLALVIKKNNQRHSSQLIDQREFKYSNGWENLTYDIDEVLFTLEKNHNFSLKKTVFFLYSHLIDSRSHSIKDSYLEKINSLIKENQLDAIGYIDYTEALAKYLQNKEQSPLTALIVEIDVPAITASIYKGGERVFSESVGKTANIAADLEEICKKTQKDTVLPSRIIMYDSSELENESTALITHKWSEDLFIQMPRVEVLKPEEVTDALIYSFDDHPGARIEESPVQNQKTDEVPVPKENDSEGDMESESVAGFVIGKDIKEMDIRQDDKKTETVPDEAYNEDVDDSDGEVVDSHTSRPFSEKISAFFSHFSINSMNIKNKNIFIILIALAVIGGILASTLLLFHKAILTIYYQPETIEKEIEINSGIKIEKSTEKISTSESGEATGTKSIGDKAQGEVTIFNAETSEKTFKKNTQLKTSDGFIFLLSSDVKAAAAERKVTEDGDILTTTSKTKTKAAAQDIGQKYNIKDDVKFTIEGISESQSFARSTGAFSGGTEKEIQVASREDQDKLKKKIDGVIKKEAEKIIRSKQTDGKIISDLTETKVGDEKFSAEIGEEAKNVKLSISAEVSFYSYHEEDMKNLLLEQLTSVIPDGYTLDTSSISYTLADAKKDEKGKITLNISAKAQPKLNIAEQEVFSSIKGHSVSSIRSIIENKFKARGYKINFEPSIPILNSFIPLFSKNLKINVEPFQ</sequence>